<proteinExistence type="predicted"/>
<accession>A0A3N4JQS3</accession>
<name>A0A3N4JQS3_9PEZI</name>
<sequence length="95" mass="11168">MKGFRIHPERTKERPYLVRLTSDSRVYFARTLVTRKYLEILENGTIAADEEGFEVEISKVYDLKDTYQRAAFVAALTCVYAKILKHEKLLHHSYD</sequence>
<reference evidence="1 2" key="1">
    <citation type="journal article" date="2018" name="Nat. Ecol. Evol.">
        <title>Pezizomycetes genomes reveal the molecular basis of ectomycorrhizal truffle lifestyle.</title>
        <authorList>
            <person name="Murat C."/>
            <person name="Payen T."/>
            <person name="Noel B."/>
            <person name="Kuo A."/>
            <person name="Morin E."/>
            <person name="Chen J."/>
            <person name="Kohler A."/>
            <person name="Krizsan K."/>
            <person name="Balestrini R."/>
            <person name="Da Silva C."/>
            <person name="Montanini B."/>
            <person name="Hainaut M."/>
            <person name="Levati E."/>
            <person name="Barry K.W."/>
            <person name="Belfiori B."/>
            <person name="Cichocki N."/>
            <person name="Clum A."/>
            <person name="Dockter R.B."/>
            <person name="Fauchery L."/>
            <person name="Guy J."/>
            <person name="Iotti M."/>
            <person name="Le Tacon F."/>
            <person name="Lindquist E.A."/>
            <person name="Lipzen A."/>
            <person name="Malagnac F."/>
            <person name="Mello A."/>
            <person name="Molinier V."/>
            <person name="Miyauchi S."/>
            <person name="Poulain J."/>
            <person name="Riccioni C."/>
            <person name="Rubini A."/>
            <person name="Sitrit Y."/>
            <person name="Splivallo R."/>
            <person name="Traeger S."/>
            <person name="Wang M."/>
            <person name="Zifcakova L."/>
            <person name="Wipf D."/>
            <person name="Zambonelli A."/>
            <person name="Paolocci F."/>
            <person name="Nowrousian M."/>
            <person name="Ottonello S."/>
            <person name="Baldrian P."/>
            <person name="Spatafora J.W."/>
            <person name="Henrissat B."/>
            <person name="Nagy L.G."/>
            <person name="Aury J.M."/>
            <person name="Wincker P."/>
            <person name="Grigoriev I.V."/>
            <person name="Bonfante P."/>
            <person name="Martin F.M."/>
        </authorList>
    </citation>
    <scope>NUCLEOTIDE SEQUENCE [LARGE SCALE GENOMIC DNA]</scope>
    <source>
        <strain evidence="1 2">120613-1</strain>
    </source>
</reference>
<dbReference type="OrthoDB" id="5400059at2759"/>
<keyword evidence="2" id="KW-1185">Reference proteome</keyword>
<organism evidence="1 2">
    <name type="scientific">Choiromyces venosus 120613-1</name>
    <dbReference type="NCBI Taxonomy" id="1336337"/>
    <lineage>
        <taxon>Eukaryota</taxon>
        <taxon>Fungi</taxon>
        <taxon>Dikarya</taxon>
        <taxon>Ascomycota</taxon>
        <taxon>Pezizomycotina</taxon>
        <taxon>Pezizomycetes</taxon>
        <taxon>Pezizales</taxon>
        <taxon>Tuberaceae</taxon>
        <taxon>Choiromyces</taxon>
    </lineage>
</organism>
<gene>
    <name evidence="1" type="ORF">L873DRAFT_1029213</name>
</gene>
<evidence type="ECO:0000313" key="2">
    <source>
        <dbReference type="Proteomes" id="UP000276215"/>
    </source>
</evidence>
<dbReference type="AlphaFoldDB" id="A0A3N4JQS3"/>
<dbReference type="EMBL" id="ML120395">
    <property type="protein sequence ID" value="RPA98490.1"/>
    <property type="molecule type" value="Genomic_DNA"/>
</dbReference>
<protein>
    <submittedName>
        <fullName evidence="1">Uncharacterized protein</fullName>
    </submittedName>
</protein>
<dbReference type="Proteomes" id="UP000276215">
    <property type="component" value="Unassembled WGS sequence"/>
</dbReference>
<evidence type="ECO:0000313" key="1">
    <source>
        <dbReference type="EMBL" id="RPA98490.1"/>
    </source>
</evidence>